<evidence type="ECO:0000313" key="1">
    <source>
        <dbReference type="EMBL" id="MCQ4769186.1"/>
    </source>
</evidence>
<comment type="caution">
    <text evidence="1">The sequence shown here is derived from an EMBL/GenBank/DDBJ whole genome shotgun (WGS) entry which is preliminary data.</text>
</comment>
<reference evidence="1" key="1">
    <citation type="submission" date="2022-06" db="EMBL/GenBank/DDBJ databases">
        <title>Isolation of gut microbiota from human fecal samples.</title>
        <authorList>
            <person name="Pamer E.G."/>
            <person name="Barat B."/>
            <person name="Waligurski E."/>
            <person name="Medina S."/>
            <person name="Paddock L."/>
            <person name="Mostad J."/>
        </authorList>
    </citation>
    <scope>NUCLEOTIDE SEQUENCE</scope>
    <source>
        <strain evidence="1">DFI.9.91</strain>
    </source>
</reference>
<evidence type="ECO:0000313" key="2">
    <source>
        <dbReference type="Proteomes" id="UP001204562"/>
    </source>
</evidence>
<dbReference type="RefSeq" id="WP_256303026.1">
    <property type="nucleotide sequence ID" value="NZ_JANFYS010000002.1"/>
</dbReference>
<dbReference type="EMBL" id="JANFYS010000002">
    <property type="protein sequence ID" value="MCQ4769186.1"/>
    <property type="molecule type" value="Genomic_DNA"/>
</dbReference>
<protein>
    <submittedName>
        <fullName evidence="1">Uncharacterized protein</fullName>
    </submittedName>
</protein>
<gene>
    <name evidence="1" type="ORF">NE579_01730</name>
</gene>
<dbReference type="AlphaFoldDB" id="A0AAW5JKV7"/>
<sequence>MTGLDRIREHMTAFLTARGVQAVTAWPSQGRKRLSGPVAAVSIRACEGGPSGFRDYLGERYDRDSGQWQELYGRKVQVTFGLDLYAPRESGAAGCQTLFDDLAEALAAGGPEGLKLHTLSRGETAFDREAGLFHCPAEAQCSAWLYAVADEGGTFLDFEVRGERA</sequence>
<proteinExistence type="predicted"/>
<name>A0AAW5JKV7_9FIRM</name>
<organism evidence="1 2">
    <name type="scientific">Intestinimonas massiliensis</name>
    <name type="common">ex Afouda et al. 2020</name>
    <dbReference type="NCBI Taxonomy" id="1673721"/>
    <lineage>
        <taxon>Bacteria</taxon>
        <taxon>Bacillati</taxon>
        <taxon>Bacillota</taxon>
        <taxon>Clostridia</taxon>
        <taxon>Eubacteriales</taxon>
        <taxon>Intestinimonas</taxon>
    </lineage>
</organism>
<dbReference type="Proteomes" id="UP001204562">
    <property type="component" value="Unassembled WGS sequence"/>
</dbReference>
<accession>A0AAW5JKV7</accession>